<evidence type="ECO:0000313" key="2">
    <source>
        <dbReference type="Proteomes" id="UP000006860"/>
    </source>
</evidence>
<accession>F0SN33</accession>
<gene>
    <name evidence="1" type="ordered locus">Plabr_3465</name>
</gene>
<proteinExistence type="predicted"/>
<organism evidence="1 2">
    <name type="scientific">Rubinisphaera brasiliensis (strain ATCC 49424 / DSM 5305 / JCM 21570 / IAM 15109 / NBRC 103401 / IFAM 1448)</name>
    <name type="common">Planctomyces brasiliensis</name>
    <dbReference type="NCBI Taxonomy" id="756272"/>
    <lineage>
        <taxon>Bacteria</taxon>
        <taxon>Pseudomonadati</taxon>
        <taxon>Planctomycetota</taxon>
        <taxon>Planctomycetia</taxon>
        <taxon>Planctomycetales</taxon>
        <taxon>Planctomycetaceae</taxon>
        <taxon>Rubinisphaera</taxon>
    </lineage>
</organism>
<dbReference type="AlphaFoldDB" id="F0SN33"/>
<name>F0SN33_RUBBR</name>
<dbReference type="KEGG" id="pbs:Plabr_3465"/>
<reference evidence="2" key="1">
    <citation type="submission" date="2011-02" db="EMBL/GenBank/DDBJ databases">
        <title>The complete genome of Planctomyces brasiliensis DSM 5305.</title>
        <authorList>
            <person name="Lucas S."/>
            <person name="Copeland A."/>
            <person name="Lapidus A."/>
            <person name="Bruce D."/>
            <person name="Goodwin L."/>
            <person name="Pitluck S."/>
            <person name="Kyrpides N."/>
            <person name="Mavromatis K."/>
            <person name="Pagani I."/>
            <person name="Ivanova N."/>
            <person name="Ovchinnikova G."/>
            <person name="Lu M."/>
            <person name="Detter J.C."/>
            <person name="Han C."/>
            <person name="Land M."/>
            <person name="Hauser L."/>
            <person name="Markowitz V."/>
            <person name="Cheng J.-F."/>
            <person name="Hugenholtz P."/>
            <person name="Woyke T."/>
            <person name="Wu D."/>
            <person name="Tindall B."/>
            <person name="Pomrenke H.G."/>
            <person name="Brambilla E."/>
            <person name="Klenk H.-P."/>
            <person name="Eisen J.A."/>
        </authorList>
    </citation>
    <scope>NUCLEOTIDE SEQUENCE [LARGE SCALE GENOMIC DNA]</scope>
    <source>
        <strain evidence="2">ATCC 49424 / DSM 5305 / JCM 21570 / NBRC 103401 / IFAM 1448</strain>
    </source>
</reference>
<dbReference type="HOGENOM" id="CLU_2397748_0_0_0"/>
<protein>
    <submittedName>
        <fullName evidence="1">Uncharacterized protein</fullName>
    </submittedName>
</protein>
<dbReference type="Proteomes" id="UP000006860">
    <property type="component" value="Chromosome"/>
</dbReference>
<sequence length="93" mass="10278">MPAKAEFRAAGCHVFCGIESNGDDSEFRTSACAGYYRSNVATWSSKLPLVADNSSQQIDADHAGGYVCNPHDRLRRHHAVLRLVHGQHDDRII</sequence>
<keyword evidence="2" id="KW-1185">Reference proteome</keyword>
<evidence type="ECO:0000313" key="1">
    <source>
        <dbReference type="EMBL" id="ADY61062.1"/>
    </source>
</evidence>
<dbReference type="EMBL" id="CP002546">
    <property type="protein sequence ID" value="ADY61062.1"/>
    <property type="molecule type" value="Genomic_DNA"/>
</dbReference>